<proteinExistence type="predicted"/>
<keyword evidence="2" id="KW-1185">Reference proteome</keyword>
<dbReference type="AlphaFoldDB" id="A0A448ZDY3"/>
<gene>
    <name evidence="1" type="ORF">PSNMU_V1.4_AUG-EV-PASAV3_0071460</name>
</gene>
<sequence>MPTTPLSDGLLLMGPNLLRTGWAKVLCGSTEDVNVGLVAIPAAVASASDIVASRSWRAVAIIPARSVERSSATKAFELIMPSVAASNGPLVMGPTLL</sequence>
<name>A0A448ZDY3_9STRA</name>
<evidence type="ECO:0000313" key="2">
    <source>
        <dbReference type="Proteomes" id="UP000291116"/>
    </source>
</evidence>
<accession>A0A448ZDY3</accession>
<reference evidence="1 2" key="1">
    <citation type="submission" date="2019-01" db="EMBL/GenBank/DDBJ databases">
        <authorList>
            <person name="Ferrante I. M."/>
        </authorList>
    </citation>
    <scope>NUCLEOTIDE SEQUENCE [LARGE SCALE GENOMIC DNA]</scope>
    <source>
        <strain evidence="1 2">B856</strain>
    </source>
</reference>
<organism evidence="1 2">
    <name type="scientific">Pseudo-nitzschia multistriata</name>
    <dbReference type="NCBI Taxonomy" id="183589"/>
    <lineage>
        <taxon>Eukaryota</taxon>
        <taxon>Sar</taxon>
        <taxon>Stramenopiles</taxon>
        <taxon>Ochrophyta</taxon>
        <taxon>Bacillariophyta</taxon>
        <taxon>Bacillariophyceae</taxon>
        <taxon>Bacillariophycidae</taxon>
        <taxon>Bacillariales</taxon>
        <taxon>Bacillariaceae</taxon>
        <taxon>Pseudo-nitzschia</taxon>
    </lineage>
</organism>
<protein>
    <submittedName>
        <fullName evidence="1">Uncharacterized protein</fullName>
    </submittedName>
</protein>
<dbReference type="EMBL" id="CAACVS010000269">
    <property type="protein sequence ID" value="VEU40258.1"/>
    <property type="molecule type" value="Genomic_DNA"/>
</dbReference>
<evidence type="ECO:0000313" key="1">
    <source>
        <dbReference type="EMBL" id="VEU40258.1"/>
    </source>
</evidence>
<dbReference type="Proteomes" id="UP000291116">
    <property type="component" value="Unassembled WGS sequence"/>
</dbReference>